<protein>
    <recommendedName>
        <fullName evidence="1">Endonuclease/exonuclease/phosphatase domain-containing protein</fullName>
    </recommendedName>
</protein>
<accession>A0A645BMA1</accession>
<dbReference type="CDD" id="cd09083">
    <property type="entry name" value="EEP-1"/>
    <property type="match status" value="1"/>
</dbReference>
<gene>
    <name evidence="2" type="ORF">SDC9_113403</name>
</gene>
<dbReference type="Gene3D" id="3.60.10.10">
    <property type="entry name" value="Endonuclease/exonuclease/phosphatase"/>
    <property type="match status" value="1"/>
</dbReference>
<evidence type="ECO:0000313" key="2">
    <source>
        <dbReference type="EMBL" id="MPM66496.1"/>
    </source>
</evidence>
<dbReference type="AlphaFoldDB" id="A0A645BMA1"/>
<name>A0A645BMA1_9ZZZZ</name>
<dbReference type="InterPro" id="IPR036691">
    <property type="entry name" value="Endo/exonu/phosph_ase_sf"/>
</dbReference>
<comment type="caution">
    <text evidence="2">The sequence shown here is derived from an EMBL/GenBank/DDBJ whole genome shotgun (WGS) entry which is preliminary data.</text>
</comment>
<organism evidence="2">
    <name type="scientific">bioreactor metagenome</name>
    <dbReference type="NCBI Taxonomy" id="1076179"/>
    <lineage>
        <taxon>unclassified sequences</taxon>
        <taxon>metagenomes</taxon>
        <taxon>ecological metagenomes</taxon>
    </lineage>
</organism>
<dbReference type="PANTHER" id="PTHR12121">
    <property type="entry name" value="CARBON CATABOLITE REPRESSOR PROTEIN 4"/>
    <property type="match status" value="1"/>
</dbReference>
<evidence type="ECO:0000259" key="1">
    <source>
        <dbReference type="Pfam" id="PF03372"/>
    </source>
</evidence>
<dbReference type="InterPro" id="IPR050410">
    <property type="entry name" value="CCR4/nocturin_mRNA_transcr"/>
</dbReference>
<feature type="domain" description="Endonuclease/exonuclease/phosphatase" evidence="1">
    <location>
        <begin position="3"/>
        <end position="227"/>
    </location>
</feature>
<dbReference type="Pfam" id="PF03372">
    <property type="entry name" value="Exo_endo_phos"/>
    <property type="match status" value="1"/>
</dbReference>
<sequence length="242" mass="27501">MTRRDAVVKCIEKINADILGVQELTDEMLDTVSTLKKTYSKVGLPRNKNPKSNSERTDIFYKTSRFTCIASKTFWLSNNPDKPGSKLFLSPFPRICTYAMLQDKQTGEIVNVYNTHLDHLFSYTRSKEAEILIKQLHLLGATKNVILLGDLNTNSDSNTVKKILSNEIIPLRSVYTNTPSTNTMHYGNGKLKSNALPIDYIFVGPEFHVRSTRIIIDEFEGMYPSDHYPVVTMLTLKSEDKI</sequence>
<reference evidence="2" key="1">
    <citation type="submission" date="2019-08" db="EMBL/GenBank/DDBJ databases">
        <authorList>
            <person name="Kucharzyk K."/>
            <person name="Murdoch R.W."/>
            <person name="Higgins S."/>
            <person name="Loffler F."/>
        </authorList>
    </citation>
    <scope>NUCLEOTIDE SEQUENCE</scope>
</reference>
<dbReference type="InterPro" id="IPR005135">
    <property type="entry name" value="Endo/exonuclease/phosphatase"/>
</dbReference>
<dbReference type="EMBL" id="VSSQ01021122">
    <property type="protein sequence ID" value="MPM66496.1"/>
    <property type="molecule type" value="Genomic_DNA"/>
</dbReference>
<dbReference type="PANTHER" id="PTHR12121:SF36">
    <property type="entry name" value="ENDONUCLEASE_EXONUCLEASE_PHOSPHATASE DOMAIN-CONTAINING PROTEIN"/>
    <property type="match status" value="1"/>
</dbReference>
<proteinExistence type="predicted"/>
<dbReference type="SUPFAM" id="SSF56219">
    <property type="entry name" value="DNase I-like"/>
    <property type="match status" value="1"/>
</dbReference>
<dbReference type="GO" id="GO:0000175">
    <property type="term" value="F:3'-5'-RNA exonuclease activity"/>
    <property type="evidence" value="ECO:0007669"/>
    <property type="project" value="TreeGrafter"/>
</dbReference>